<keyword evidence="1" id="KW-0812">Transmembrane</keyword>
<accession>A0A1X7IB33</accession>
<dbReference type="EMBL" id="FXAR01000001">
    <property type="protein sequence ID" value="SMG11478.1"/>
    <property type="molecule type" value="Genomic_DNA"/>
</dbReference>
<evidence type="ECO:0000256" key="1">
    <source>
        <dbReference type="SAM" id="Phobius"/>
    </source>
</evidence>
<dbReference type="AlphaFoldDB" id="A0A1X7IB33"/>
<feature type="transmembrane region" description="Helical" evidence="1">
    <location>
        <begin position="18"/>
        <end position="44"/>
    </location>
</feature>
<proteinExistence type="predicted"/>
<gene>
    <name evidence="2" type="ORF">SAMN06295981_0590</name>
</gene>
<keyword evidence="1" id="KW-0472">Membrane</keyword>
<keyword evidence="1" id="KW-1133">Transmembrane helix</keyword>
<name>A0A1X7IB33_9CORY</name>
<dbReference type="Proteomes" id="UP000193309">
    <property type="component" value="Unassembled WGS sequence"/>
</dbReference>
<keyword evidence="3" id="KW-1185">Reference proteome</keyword>
<organism evidence="2 3">
    <name type="scientific">Corynebacterium pollutisoli</name>
    <dbReference type="NCBI Taxonomy" id="1610489"/>
    <lineage>
        <taxon>Bacteria</taxon>
        <taxon>Bacillati</taxon>
        <taxon>Actinomycetota</taxon>
        <taxon>Actinomycetes</taxon>
        <taxon>Mycobacteriales</taxon>
        <taxon>Corynebacteriaceae</taxon>
        <taxon>Corynebacterium</taxon>
    </lineage>
</organism>
<evidence type="ECO:0000313" key="2">
    <source>
        <dbReference type="EMBL" id="SMG11478.1"/>
    </source>
</evidence>
<reference evidence="3" key="1">
    <citation type="submission" date="2017-04" db="EMBL/GenBank/DDBJ databases">
        <authorList>
            <person name="Varghese N."/>
            <person name="Submissions S."/>
        </authorList>
    </citation>
    <scope>NUCLEOTIDE SEQUENCE [LARGE SCALE GENOMIC DNA]</scope>
    <source>
        <strain evidence="3">VDS</strain>
    </source>
</reference>
<evidence type="ECO:0000313" key="3">
    <source>
        <dbReference type="Proteomes" id="UP000193309"/>
    </source>
</evidence>
<sequence>MTTLTYRLGFVDYTPGQIISLILFFPMLGSSLVAAVAQGAVNFLSSR</sequence>
<dbReference type="STRING" id="1610489.SAMN06295981_0590"/>
<protein>
    <submittedName>
        <fullName evidence="2">Uncharacterized protein</fullName>
    </submittedName>
</protein>